<name>A0A6J6DV39_9ZZZZ</name>
<gene>
    <name evidence="2" type="ORF">UFOPK1493_02141</name>
</gene>
<dbReference type="Pfam" id="PF04203">
    <property type="entry name" value="Sortase"/>
    <property type="match status" value="1"/>
</dbReference>
<dbReference type="InterPro" id="IPR023365">
    <property type="entry name" value="Sortase_dom-sf"/>
</dbReference>
<dbReference type="AlphaFoldDB" id="A0A6J6DV39"/>
<dbReference type="InterPro" id="IPR005754">
    <property type="entry name" value="Sortase"/>
</dbReference>
<dbReference type="EMBL" id="CAEZSR010000079">
    <property type="protein sequence ID" value="CAB4566775.1"/>
    <property type="molecule type" value="Genomic_DNA"/>
</dbReference>
<organism evidence="2">
    <name type="scientific">freshwater metagenome</name>
    <dbReference type="NCBI Taxonomy" id="449393"/>
    <lineage>
        <taxon>unclassified sequences</taxon>
        <taxon>metagenomes</taxon>
        <taxon>ecological metagenomes</taxon>
    </lineage>
</organism>
<proteinExistence type="predicted"/>
<protein>
    <submittedName>
        <fullName evidence="2">Unannotated protein</fullName>
    </submittedName>
</protein>
<evidence type="ECO:0000313" key="2">
    <source>
        <dbReference type="EMBL" id="CAB4566775.1"/>
    </source>
</evidence>
<keyword evidence="1" id="KW-0378">Hydrolase</keyword>
<evidence type="ECO:0000256" key="1">
    <source>
        <dbReference type="ARBA" id="ARBA00022801"/>
    </source>
</evidence>
<reference evidence="2" key="1">
    <citation type="submission" date="2020-05" db="EMBL/GenBank/DDBJ databases">
        <authorList>
            <person name="Chiriac C."/>
            <person name="Salcher M."/>
            <person name="Ghai R."/>
            <person name="Kavagutti S V."/>
        </authorList>
    </citation>
    <scope>NUCLEOTIDE SEQUENCE</scope>
</reference>
<dbReference type="Gene3D" id="2.40.260.10">
    <property type="entry name" value="Sortase"/>
    <property type="match status" value="1"/>
</dbReference>
<dbReference type="GO" id="GO:0016787">
    <property type="term" value="F:hydrolase activity"/>
    <property type="evidence" value="ECO:0007669"/>
    <property type="project" value="UniProtKB-KW"/>
</dbReference>
<dbReference type="SUPFAM" id="SSF63817">
    <property type="entry name" value="Sortase"/>
    <property type="match status" value="1"/>
</dbReference>
<accession>A0A6J6DV39</accession>
<sequence length="563" mass="57784">MALLLTCVLALVAPIVAPIVVPSLPGPFAAGSVAAAPATGLTSFVSLAPARLADTRPDGVAGYTRLDERLVRVQVAGRAGVPADAVAAVVNITAVDTAGAGWVAAFPAGGAVPTASSLNVDVPGRVISNLATVRLGSSGEIDLATSAAMHLVVDVVGAYVPRSGAVAAGRLETVAGGAVRALDTRDLAVPLGPGETRTVDLSGVGVPVDASAVVVNLVATEAQVGFWTAFPTATTRPLASSMNIDTPGQTRSAQAIVALTPGARAIDVFSQSGGHLVIDVAGWFTGATAPVSTDGMFVPVSPQRVLDTRDQQRLAPWGGTTIEFATGTPNPTTTAAVVLNVTVTEPWYFGFVTVHPAGLPRPGSSNLNVSALDQIVANHAIVRTSDRGAAVFTQSGSHLVADVAGWYLGTPVVGSLPPERRELPRSVDARRILAPGAGIDTEIGTHPNIDVVVDSGLAGLWMGSGDLGVTDHNVYFAHRTSHGGEFRTLDRLKIGSTFVVRGADGRDYRYLVTRQDVIVPRVPELLRVVDQAGPITVTLVACHPPGSVRYRLAVSGRLIGLAP</sequence>